<dbReference type="RefSeq" id="XP_018233349.1">
    <property type="nucleotide sequence ID" value="XM_018398014.1"/>
</dbReference>
<evidence type="ECO:0000256" key="1">
    <source>
        <dbReference type="SAM" id="MobiDB-lite"/>
    </source>
</evidence>
<dbReference type="PANTHER" id="PTHR36223">
    <property type="entry name" value="BETA-LACTAMASE-TYPE TRANSPEPTIDASE FOLD DOMAIN CONTAINING PROTEIN"/>
    <property type="match status" value="1"/>
</dbReference>
<dbReference type="OrthoDB" id="3364132at2759"/>
<proteinExistence type="predicted"/>
<dbReference type="AlphaFoldDB" id="A0A0J9U7Z3"/>
<sequence>MAVLDEVPLVTARVRVAGELATEYDPLDNQESVINLDKEGTKIPTRNCYIESKSGAEFAVEVTVSDKYRLPHSHDTLIAEVSIDGQMMESCYIRTPFSPGMPSTIVISSAEFLAEKERVVARKFVFAPITKTSDHISTDRLNSDIKQAETLGTIRLLLTTGRFEGPCFKKPLSWHGGRDVELAEKALKGRAISHATLLAETDMKPYLNRSTIGHRRLLGEIFFRYRSYRMLLHRCIHLLLRRHFLTFNAEALQHEMIIPRTPSPKLSATAGLDEDSLSHLSESDIRRLALERLHDTQAKDEVSQVKREAAENPRTPRQWKFVRLEDGKEAVDLTDD</sequence>
<protein>
    <recommendedName>
        <fullName evidence="2">DUF7918 domain-containing protein</fullName>
    </recommendedName>
</protein>
<name>A0A0J9U7Z3_FUSO4</name>
<feature type="compositionally biased region" description="Basic and acidic residues" evidence="1">
    <location>
        <begin position="298"/>
        <end position="311"/>
    </location>
</feature>
<reference evidence="3" key="2">
    <citation type="journal article" date="2010" name="Nature">
        <title>Comparative genomics reveals mobile pathogenicity chromosomes in Fusarium.</title>
        <authorList>
            <person name="Ma L.J."/>
            <person name="van der Does H.C."/>
            <person name="Borkovich K.A."/>
            <person name="Coleman J.J."/>
            <person name="Daboussi M.J."/>
            <person name="Di Pietro A."/>
            <person name="Dufresne M."/>
            <person name="Freitag M."/>
            <person name="Grabherr M."/>
            <person name="Henrissat B."/>
            <person name="Houterman P.M."/>
            <person name="Kang S."/>
            <person name="Shim W.B."/>
            <person name="Woloshuk C."/>
            <person name="Xie X."/>
            <person name="Xu J.R."/>
            <person name="Antoniw J."/>
            <person name="Baker S.E."/>
            <person name="Bluhm B.H."/>
            <person name="Breakspear A."/>
            <person name="Brown D.W."/>
            <person name="Butchko R.A."/>
            <person name="Chapman S."/>
            <person name="Coulson R."/>
            <person name="Coutinho P.M."/>
            <person name="Danchin E.G."/>
            <person name="Diener A."/>
            <person name="Gale L.R."/>
            <person name="Gardiner D.M."/>
            <person name="Goff S."/>
            <person name="Hammond-Kosack K.E."/>
            <person name="Hilburn K."/>
            <person name="Hua-Van A."/>
            <person name="Jonkers W."/>
            <person name="Kazan K."/>
            <person name="Kodira C.D."/>
            <person name="Koehrsen M."/>
            <person name="Kumar L."/>
            <person name="Lee Y.H."/>
            <person name="Li L."/>
            <person name="Manners J.M."/>
            <person name="Miranda-Saavedra D."/>
            <person name="Mukherjee M."/>
            <person name="Park G."/>
            <person name="Park J."/>
            <person name="Park S.Y."/>
            <person name="Proctor R.H."/>
            <person name="Regev A."/>
            <person name="Ruiz-Roldan M.C."/>
            <person name="Sain D."/>
            <person name="Sakthikumar S."/>
            <person name="Sykes S."/>
            <person name="Schwartz D.C."/>
            <person name="Turgeon B.G."/>
            <person name="Wapinski I."/>
            <person name="Yoder O."/>
            <person name="Young S."/>
            <person name="Zeng Q."/>
            <person name="Zhou S."/>
            <person name="Galagan J."/>
            <person name="Cuomo C.A."/>
            <person name="Kistler H.C."/>
            <person name="Rep M."/>
        </authorList>
    </citation>
    <scope>NUCLEOTIDE SEQUENCE [LARGE SCALE GENOMIC DNA]</scope>
    <source>
        <strain evidence="3">4287</strain>
    </source>
</reference>
<dbReference type="InterPro" id="IPR057678">
    <property type="entry name" value="DUF7918"/>
</dbReference>
<dbReference type="EMBL" id="DS231696">
    <property type="protein sequence ID" value="KNA95303.1"/>
    <property type="molecule type" value="Genomic_DNA"/>
</dbReference>
<evidence type="ECO:0000313" key="4">
    <source>
        <dbReference type="Proteomes" id="UP000009097"/>
    </source>
</evidence>
<feature type="region of interest" description="Disordered" evidence="1">
    <location>
        <begin position="298"/>
        <end position="318"/>
    </location>
</feature>
<dbReference type="GeneID" id="28958691"/>
<dbReference type="Proteomes" id="UP000009097">
    <property type="component" value="Unassembled WGS sequence"/>
</dbReference>
<evidence type="ECO:0000313" key="3">
    <source>
        <dbReference type="EMBL" id="KNA95303.1"/>
    </source>
</evidence>
<dbReference type="KEGG" id="fox:FOXG_17985"/>
<gene>
    <name evidence="3" type="ORF">FOXG_17985</name>
</gene>
<dbReference type="PANTHER" id="PTHR36223:SF1">
    <property type="entry name" value="TRANSCRIPTION ELONGATION FACTOR EAF N-TERMINAL DOMAIN-CONTAINING PROTEIN"/>
    <property type="match status" value="1"/>
</dbReference>
<reference evidence="3" key="1">
    <citation type="submission" date="2007-04" db="EMBL/GenBank/DDBJ databases">
        <authorList>
            <consortium name="The Broad Institute Genome Sequencing Platform"/>
            <person name="Birren B."/>
            <person name="Lander E."/>
            <person name="Galagan J."/>
            <person name="Nusbaum C."/>
            <person name="Devon K."/>
            <person name="Ma L.-J."/>
            <person name="Jaffe D."/>
            <person name="Butler J."/>
            <person name="Alvarez P."/>
            <person name="Gnerre S."/>
            <person name="Grabherr M."/>
            <person name="Kleber M."/>
            <person name="Mauceli E."/>
            <person name="Brockman W."/>
            <person name="MacCallum I.A."/>
            <person name="Young S."/>
            <person name="LaButti K."/>
            <person name="DeCaprio D."/>
            <person name="Crawford M."/>
            <person name="Koehrsen M."/>
            <person name="Engels R."/>
            <person name="Montgomery P."/>
            <person name="Pearson M."/>
            <person name="Howarth C."/>
            <person name="Larson L."/>
            <person name="White J."/>
            <person name="O'Leary S."/>
            <person name="Kodira C."/>
            <person name="Zeng Q."/>
            <person name="Yandava C."/>
            <person name="Alvarado L."/>
            <person name="Kistler C."/>
            <person name="Shim W.-B."/>
            <person name="Kang S."/>
            <person name="Woloshuk C."/>
        </authorList>
    </citation>
    <scope>NUCLEOTIDE SEQUENCE</scope>
    <source>
        <strain evidence="3">4287</strain>
    </source>
</reference>
<evidence type="ECO:0000259" key="2">
    <source>
        <dbReference type="Pfam" id="PF25534"/>
    </source>
</evidence>
<organism evidence="3 4">
    <name type="scientific">Fusarium oxysporum f. sp. lycopersici (strain 4287 / CBS 123668 / FGSC 9935 / NRRL 34936)</name>
    <name type="common">Fusarium vascular wilt of tomato</name>
    <dbReference type="NCBI Taxonomy" id="426428"/>
    <lineage>
        <taxon>Eukaryota</taxon>
        <taxon>Fungi</taxon>
        <taxon>Dikarya</taxon>
        <taxon>Ascomycota</taxon>
        <taxon>Pezizomycotina</taxon>
        <taxon>Sordariomycetes</taxon>
        <taxon>Hypocreomycetidae</taxon>
        <taxon>Hypocreales</taxon>
        <taxon>Nectriaceae</taxon>
        <taxon>Fusarium</taxon>
        <taxon>Fusarium oxysporum species complex</taxon>
    </lineage>
</organism>
<dbReference type="VEuPathDB" id="FungiDB:FOXG_17985"/>
<dbReference type="Pfam" id="PF25534">
    <property type="entry name" value="DUF7918"/>
    <property type="match status" value="1"/>
</dbReference>
<accession>A0A0J9U7Z3</accession>
<feature type="domain" description="DUF7918" evidence="2">
    <location>
        <begin position="10"/>
        <end position="231"/>
    </location>
</feature>